<proteinExistence type="inferred from homology"/>
<accession>A0ABZ1XA97</accession>
<dbReference type="PANTHER" id="PTHR47572:SF4">
    <property type="entry name" value="LACTONASE DRP35"/>
    <property type="match status" value="1"/>
</dbReference>
<reference evidence="4" key="1">
    <citation type="submission" date="2022-10" db="EMBL/GenBank/DDBJ databases">
        <title>The complete genomes of actinobacterial strains from the NBC collection.</title>
        <authorList>
            <person name="Joergensen T.S."/>
            <person name="Alvarez Arevalo M."/>
            <person name="Sterndorff E.B."/>
            <person name="Faurdal D."/>
            <person name="Vuksanovic O."/>
            <person name="Mourched A.-S."/>
            <person name="Charusanti P."/>
            <person name="Shaw S."/>
            <person name="Blin K."/>
            <person name="Weber T."/>
        </authorList>
    </citation>
    <scope>NUCLEOTIDE SEQUENCE</scope>
    <source>
        <strain evidence="4">NBC_00686</strain>
    </source>
</reference>
<keyword evidence="2" id="KW-0378">Hydrolase</keyword>
<protein>
    <submittedName>
        <fullName evidence="4">SMP-30/gluconolactonase/LRE family protein</fullName>
    </submittedName>
</protein>
<gene>
    <name evidence="4" type="ORF">OG929_42205</name>
</gene>
<dbReference type="PANTHER" id="PTHR47572">
    <property type="entry name" value="LIPOPROTEIN-RELATED"/>
    <property type="match status" value="1"/>
</dbReference>
<keyword evidence="5" id="KW-1185">Reference proteome</keyword>
<dbReference type="InterPro" id="IPR013658">
    <property type="entry name" value="SGL"/>
</dbReference>
<dbReference type="Gene3D" id="2.120.10.30">
    <property type="entry name" value="TolB, C-terminal domain"/>
    <property type="match status" value="1"/>
</dbReference>
<dbReference type="InterPro" id="IPR011042">
    <property type="entry name" value="6-blade_b-propeller_TolB-like"/>
</dbReference>
<dbReference type="InterPro" id="IPR051262">
    <property type="entry name" value="SMP-30/CGR1_Lactonase"/>
</dbReference>
<comment type="similarity">
    <text evidence="1">Belongs to the SMP-30/CGR1 family.</text>
</comment>
<dbReference type="RefSeq" id="WP_329271781.1">
    <property type="nucleotide sequence ID" value="NZ_CP109011.1"/>
</dbReference>
<evidence type="ECO:0000256" key="1">
    <source>
        <dbReference type="ARBA" id="ARBA00008853"/>
    </source>
</evidence>
<dbReference type="SUPFAM" id="SSF63829">
    <property type="entry name" value="Calcium-dependent phosphotriesterase"/>
    <property type="match status" value="1"/>
</dbReference>
<sequence>MKTTAVLALSGLGVPECLRWHEGALWFSGLAHGTVHRWDGTGEAETVLKVPGRAGGLGWLPDGRLLVVSMDEGRVYRREADGELVEHADLRHIVGGPVNDMLVDPQGRAYVGNFGFDYHAFTREHPNSLLYAPPGPPRTPVACLAPDGSLLGLTEPLLFPNGMLRTADGTAVVVAETLAMRLTRLPVNADGSLGRPQPWAALISPVLWRLVNHPGLPGRLTRRVSALLDHPAVAKRSASPVAPDGIAWDTDGRTIWVANALRGECVRVAAGGRVLDRVATSQHTLSCLVAGQDGRTLFAATVPTDDPLRAAELNGGRIEMVRL</sequence>
<evidence type="ECO:0000259" key="3">
    <source>
        <dbReference type="Pfam" id="PF08450"/>
    </source>
</evidence>
<feature type="domain" description="SMP-30/Gluconolactonase/LRE-like region" evidence="3">
    <location>
        <begin position="14"/>
        <end position="301"/>
    </location>
</feature>
<name>A0ABZ1XA97_9ACTN</name>
<evidence type="ECO:0000313" key="5">
    <source>
        <dbReference type="Proteomes" id="UP001432168"/>
    </source>
</evidence>
<evidence type="ECO:0000256" key="2">
    <source>
        <dbReference type="ARBA" id="ARBA00022801"/>
    </source>
</evidence>
<organism evidence="4 5">
    <name type="scientific">Streptomyces pseudovenezuelae</name>
    <dbReference type="NCBI Taxonomy" id="67350"/>
    <lineage>
        <taxon>Bacteria</taxon>
        <taxon>Bacillati</taxon>
        <taxon>Actinomycetota</taxon>
        <taxon>Actinomycetes</taxon>
        <taxon>Kitasatosporales</taxon>
        <taxon>Streptomycetaceae</taxon>
        <taxon>Streptomyces</taxon>
        <taxon>Streptomyces aurantiacus group</taxon>
    </lineage>
</organism>
<dbReference type="EMBL" id="CP109011">
    <property type="protein sequence ID" value="WUT48532.1"/>
    <property type="molecule type" value="Genomic_DNA"/>
</dbReference>
<evidence type="ECO:0000313" key="4">
    <source>
        <dbReference type="EMBL" id="WUT48532.1"/>
    </source>
</evidence>
<dbReference type="Proteomes" id="UP001432168">
    <property type="component" value="Chromosome"/>
</dbReference>
<dbReference type="Pfam" id="PF08450">
    <property type="entry name" value="SGL"/>
    <property type="match status" value="1"/>
</dbReference>